<dbReference type="EMBL" id="JACCFO010000001">
    <property type="protein sequence ID" value="NYI96973.1"/>
    <property type="molecule type" value="Genomic_DNA"/>
</dbReference>
<feature type="compositionally biased region" description="Basic and acidic residues" evidence="1">
    <location>
        <begin position="85"/>
        <end position="95"/>
    </location>
</feature>
<dbReference type="InterPro" id="IPR001387">
    <property type="entry name" value="Cro/C1-type_HTH"/>
</dbReference>
<protein>
    <submittedName>
        <fullName evidence="2">Transcriptional regulator with XRE-family HTH domain</fullName>
    </submittedName>
</protein>
<name>A0A853BP73_9ACTN</name>
<evidence type="ECO:0000256" key="1">
    <source>
        <dbReference type="SAM" id="MobiDB-lite"/>
    </source>
</evidence>
<sequence>MAPSSWPHRIQRARRDRGWGVQRLARELRKAAGPESATTDSLMRSIRNWENGLYVPSERNRLLLHRVLDIGVEDTAPTPPLPPDALRRSGEGAEEELRRTTADLIRLDGMHGGGAVVDLAVRAANRARDTAASSDERGLRGRLSAVSEAEQVAGWAAYDADRQDLCAHLTSRALQTAALAGDSSAELMALSQMAMWAVQTGEASCARQTSEHALARELPPRVRVLFEVRLARALGLHGERIRALAMIRQARARFDDGPSRHDPAWAWWLDEGELTWHHGMIHASMGEWGQAGELFAAACAHRRPGRGRYNDAVHLSAALVRTRQWAEAERVVVQDVAQTAPLITSLRIRHLLARITAVVPAEPRTDTLGQALRAALRS</sequence>
<dbReference type="AlphaFoldDB" id="A0A853BP73"/>
<comment type="caution">
    <text evidence="2">The sequence shown here is derived from an EMBL/GenBank/DDBJ whole genome shotgun (WGS) entry which is preliminary data.</text>
</comment>
<evidence type="ECO:0000313" key="3">
    <source>
        <dbReference type="Proteomes" id="UP000575985"/>
    </source>
</evidence>
<accession>A0A853BP73</accession>
<gene>
    <name evidence="2" type="ORF">HNR12_003250</name>
</gene>
<proteinExistence type="predicted"/>
<organism evidence="2 3">
    <name type="scientific">Streptomonospora nanhaiensis</name>
    <dbReference type="NCBI Taxonomy" id="1323731"/>
    <lineage>
        <taxon>Bacteria</taxon>
        <taxon>Bacillati</taxon>
        <taxon>Actinomycetota</taxon>
        <taxon>Actinomycetes</taxon>
        <taxon>Streptosporangiales</taxon>
        <taxon>Nocardiopsidaceae</taxon>
        <taxon>Streptomonospora</taxon>
    </lineage>
</organism>
<feature type="region of interest" description="Disordered" evidence="1">
    <location>
        <begin position="74"/>
        <end position="95"/>
    </location>
</feature>
<evidence type="ECO:0000313" key="2">
    <source>
        <dbReference type="EMBL" id="NYI96973.1"/>
    </source>
</evidence>
<dbReference type="Proteomes" id="UP000575985">
    <property type="component" value="Unassembled WGS sequence"/>
</dbReference>
<reference evidence="2 3" key="1">
    <citation type="submission" date="2020-07" db="EMBL/GenBank/DDBJ databases">
        <title>Sequencing the genomes of 1000 actinobacteria strains.</title>
        <authorList>
            <person name="Klenk H.-P."/>
        </authorList>
    </citation>
    <scope>NUCLEOTIDE SEQUENCE [LARGE SCALE GENOMIC DNA]</scope>
    <source>
        <strain evidence="2 3">DSM 45927</strain>
    </source>
</reference>
<dbReference type="CDD" id="cd00093">
    <property type="entry name" value="HTH_XRE"/>
    <property type="match status" value="1"/>
</dbReference>
<dbReference type="RefSeq" id="WP_179768245.1">
    <property type="nucleotide sequence ID" value="NZ_JACCFO010000001.1"/>
</dbReference>
<keyword evidence="3" id="KW-1185">Reference proteome</keyword>